<comment type="caution">
    <text evidence="1">The sequence shown here is derived from an EMBL/GenBank/DDBJ whole genome shotgun (WGS) entry which is preliminary data.</text>
</comment>
<dbReference type="Proteomes" id="UP000653674">
    <property type="component" value="Unassembled WGS sequence"/>
</dbReference>
<sequence length="250" mass="26894">MTAGSPAIVMPPLSKPLTFLWHLLFDLSEAMPDSWCLIGGQMVALHGLEHGRTDARPSADGDVLVDIRAQPTALRRVTDFLTNRSFRPDPSPQGLVHRFMLGLDSSRIVVDVLAPDNVGARADLTTSPPGRTLQVPGGSQALRRTEYVTVQVEDRTGRIPRPSLLAAILGKAAALTLPGDARRHLHDLAFLLALMPDPMAARGELTRTERNKLRSCPLADRSHHGWAALPAKDANAGHAALLLLGAHPAN</sequence>
<organism evidence="1 2">
    <name type="scientific">Planosporangium flavigriseum</name>
    <dbReference type="NCBI Taxonomy" id="373681"/>
    <lineage>
        <taxon>Bacteria</taxon>
        <taxon>Bacillati</taxon>
        <taxon>Actinomycetota</taxon>
        <taxon>Actinomycetes</taxon>
        <taxon>Micromonosporales</taxon>
        <taxon>Micromonosporaceae</taxon>
        <taxon>Planosporangium</taxon>
    </lineage>
</organism>
<reference evidence="1" key="1">
    <citation type="submission" date="2021-01" db="EMBL/GenBank/DDBJ databases">
        <title>Whole genome shotgun sequence of Planosporangium flavigriseum NBRC 105377.</title>
        <authorList>
            <person name="Komaki H."/>
            <person name="Tamura T."/>
        </authorList>
    </citation>
    <scope>NUCLEOTIDE SEQUENCE</scope>
    <source>
        <strain evidence="1">NBRC 105377</strain>
    </source>
</reference>
<name>A0A8J3PKZ9_9ACTN</name>
<evidence type="ECO:0008006" key="3">
    <source>
        <dbReference type="Google" id="ProtNLM"/>
    </source>
</evidence>
<protein>
    <recommendedName>
        <fullName evidence="3">Nucleotidyl transferase AbiEii toxin, Type IV TA system</fullName>
    </recommendedName>
</protein>
<dbReference type="AlphaFoldDB" id="A0A8J3PKZ9"/>
<evidence type="ECO:0000313" key="2">
    <source>
        <dbReference type="Proteomes" id="UP000653674"/>
    </source>
</evidence>
<accession>A0A8J3PKZ9</accession>
<gene>
    <name evidence="1" type="ORF">Pfl04_23250</name>
</gene>
<proteinExistence type="predicted"/>
<keyword evidence="2" id="KW-1185">Reference proteome</keyword>
<evidence type="ECO:0000313" key="1">
    <source>
        <dbReference type="EMBL" id="GIG73921.1"/>
    </source>
</evidence>
<dbReference type="EMBL" id="BONU01000013">
    <property type="protein sequence ID" value="GIG73921.1"/>
    <property type="molecule type" value="Genomic_DNA"/>
</dbReference>